<feature type="transmembrane region" description="Helical" evidence="8">
    <location>
        <begin position="6"/>
        <end position="24"/>
    </location>
</feature>
<evidence type="ECO:0000256" key="3">
    <source>
        <dbReference type="ARBA" id="ARBA00022475"/>
    </source>
</evidence>
<dbReference type="AlphaFoldDB" id="A0A563VXT5"/>
<keyword evidence="10" id="KW-1185">Reference proteome</keyword>
<reference evidence="9 10" key="1">
    <citation type="submission" date="2019-01" db="EMBL/GenBank/DDBJ databases">
        <authorList>
            <person name="Brito A."/>
        </authorList>
    </citation>
    <scope>NUCLEOTIDE SEQUENCE [LARGE SCALE GENOMIC DNA]</scope>
    <source>
        <strain evidence="9">1</strain>
    </source>
</reference>
<protein>
    <submittedName>
        <fullName evidence="9">Rod shape-determining protein MreD</fullName>
    </submittedName>
</protein>
<evidence type="ECO:0000256" key="5">
    <source>
        <dbReference type="ARBA" id="ARBA00022960"/>
    </source>
</evidence>
<accession>A0A563VXT5</accession>
<evidence type="ECO:0000256" key="2">
    <source>
        <dbReference type="ARBA" id="ARBA00007776"/>
    </source>
</evidence>
<comment type="subcellular location">
    <subcellularLocation>
        <location evidence="1">Cell membrane</location>
        <topology evidence="1">Multi-pass membrane protein</topology>
    </subcellularLocation>
</comment>
<sequence>MFFLNALVIVSSVILCCLLYLLRLPGMELLGITPNWLLIWLIAWSVKRSIWQAAIAGVALGWIYDGLSVGNPSHVLSLVTVGVITASLNKERYLGEDFVSMALIVFVMAIMAETIFALQYVWLQIRSFSDVWQDYLRITTTSAVITSLWTPAIYAPLNRWWEMIAD</sequence>
<evidence type="ECO:0000256" key="1">
    <source>
        <dbReference type="ARBA" id="ARBA00004651"/>
    </source>
</evidence>
<dbReference type="EMBL" id="CAACVJ010000357">
    <property type="protein sequence ID" value="VEP16231.1"/>
    <property type="molecule type" value="Genomic_DNA"/>
</dbReference>
<evidence type="ECO:0000256" key="7">
    <source>
        <dbReference type="ARBA" id="ARBA00023136"/>
    </source>
</evidence>
<keyword evidence="3" id="KW-1003">Cell membrane</keyword>
<dbReference type="GO" id="GO:0008360">
    <property type="term" value="P:regulation of cell shape"/>
    <property type="evidence" value="ECO:0007669"/>
    <property type="project" value="UniProtKB-KW"/>
</dbReference>
<dbReference type="GO" id="GO:0005886">
    <property type="term" value="C:plasma membrane"/>
    <property type="evidence" value="ECO:0007669"/>
    <property type="project" value="UniProtKB-SubCell"/>
</dbReference>
<evidence type="ECO:0000313" key="9">
    <source>
        <dbReference type="EMBL" id="VEP16231.1"/>
    </source>
</evidence>
<keyword evidence="5" id="KW-0133">Cell shape</keyword>
<evidence type="ECO:0000256" key="6">
    <source>
        <dbReference type="ARBA" id="ARBA00022989"/>
    </source>
</evidence>
<keyword evidence="4 8" id="KW-0812">Transmembrane</keyword>
<keyword evidence="6 8" id="KW-1133">Transmembrane helix</keyword>
<dbReference type="InterPro" id="IPR007227">
    <property type="entry name" value="Cell_shape_determining_MreD"/>
</dbReference>
<keyword evidence="7 8" id="KW-0472">Membrane</keyword>
<feature type="transmembrane region" description="Helical" evidence="8">
    <location>
        <begin position="98"/>
        <end position="123"/>
    </location>
</feature>
<feature type="transmembrane region" description="Helical" evidence="8">
    <location>
        <begin position="135"/>
        <end position="157"/>
    </location>
</feature>
<dbReference type="OrthoDB" id="458492at2"/>
<proteinExistence type="inferred from homology"/>
<evidence type="ECO:0000313" key="10">
    <source>
        <dbReference type="Proteomes" id="UP000320055"/>
    </source>
</evidence>
<name>A0A563VXT5_9CYAN</name>
<dbReference type="Pfam" id="PF04093">
    <property type="entry name" value="MreD"/>
    <property type="match status" value="1"/>
</dbReference>
<comment type="similarity">
    <text evidence="2">Belongs to the MreD family.</text>
</comment>
<gene>
    <name evidence="9" type="ORF">H1P_420032</name>
</gene>
<dbReference type="Proteomes" id="UP000320055">
    <property type="component" value="Unassembled WGS sequence"/>
</dbReference>
<evidence type="ECO:0000256" key="4">
    <source>
        <dbReference type="ARBA" id="ARBA00022692"/>
    </source>
</evidence>
<dbReference type="NCBIfam" id="TIGR03426">
    <property type="entry name" value="shape_MreD"/>
    <property type="match status" value="1"/>
</dbReference>
<evidence type="ECO:0000256" key="8">
    <source>
        <dbReference type="SAM" id="Phobius"/>
    </source>
</evidence>
<organism evidence="9 10">
    <name type="scientific">Hyella patelloides LEGE 07179</name>
    <dbReference type="NCBI Taxonomy" id="945734"/>
    <lineage>
        <taxon>Bacteria</taxon>
        <taxon>Bacillati</taxon>
        <taxon>Cyanobacteriota</taxon>
        <taxon>Cyanophyceae</taxon>
        <taxon>Pleurocapsales</taxon>
        <taxon>Hyellaceae</taxon>
        <taxon>Hyella</taxon>
    </lineage>
</organism>